<organism evidence="16">
    <name type="scientific">Lactobacillus delbrueckii subsp. lactis</name>
    <dbReference type="NCBI Taxonomy" id="29397"/>
    <lineage>
        <taxon>Bacteria</taxon>
        <taxon>Bacillati</taxon>
        <taxon>Bacillota</taxon>
        <taxon>Bacilli</taxon>
        <taxon>Lactobacillales</taxon>
        <taxon>Lactobacillaceae</taxon>
        <taxon>Lactobacillus</taxon>
    </lineage>
</organism>
<evidence type="ECO:0000256" key="14">
    <source>
        <dbReference type="RuleBase" id="RU364006"/>
    </source>
</evidence>
<dbReference type="GO" id="GO:0004126">
    <property type="term" value="F:cytidine deaminase activity"/>
    <property type="evidence" value="ECO:0007669"/>
    <property type="project" value="UniProtKB-UniRule"/>
</dbReference>
<evidence type="ECO:0000256" key="10">
    <source>
        <dbReference type="ARBA" id="ARBA00049252"/>
    </source>
</evidence>
<dbReference type="Pfam" id="PF00383">
    <property type="entry name" value="dCMP_cyt_deam_1"/>
    <property type="match status" value="1"/>
</dbReference>
<dbReference type="EC" id="3.5.4.5" evidence="4 14"/>
<evidence type="ECO:0000256" key="5">
    <source>
        <dbReference type="ARBA" id="ARBA00018266"/>
    </source>
</evidence>
<dbReference type="PANTHER" id="PTHR11644">
    <property type="entry name" value="CYTIDINE DEAMINASE"/>
    <property type="match status" value="1"/>
</dbReference>
<dbReference type="OrthoDB" id="9795347at2"/>
<dbReference type="Gene3D" id="3.40.140.10">
    <property type="entry name" value="Cytidine Deaminase, domain 2"/>
    <property type="match status" value="1"/>
</dbReference>
<dbReference type="GO" id="GO:0055086">
    <property type="term" value="P:nucleobase-containing small molecule metabolic process"/>
    <property type="evidence" value="ECO:0007669"/>
    <property type="project" value="UniProtKB-ARBA"/>
</dbReference>
<accession>A0A061C7M8</accession>
<dbReference type="GeneID" id="69669101"/>
<dbReference type="GO" id="GO:0005829">
    <property type="term" value="C:cytosol"/>
    <property type="evidence" value="ECO:0007669"/>
    <property type="project" value="TreeGrafter"/>
</dbReference>
<evidence type="ECO:0000256" key="12">
    <source>
        <dbReference type="PIRSR" id="PIRSR606262-1"/>
    </source>
</evidence>
<feature type="binding site" evidence="13">
    <location>
        <position position="89"/>
    </location>
    <ligand>
        <name>Zn(2+)</name>
        <dbReference type="ChEBI" id="CHEBI:29105"/>
        <note>catalytic</note>
    </ligand>
</feature>
<evidence type="ECO:0000256" key="3">
    <source>
        <dbReference type="ARBA" id="ARBA00006576"/>
    </source>
</evidence>
<feature type="active site" description="Proton donor" evidence="12">
    <location>
        <position position="57"/>
    </location>
</feature>
<comment type="function">
    <text evidence="2 14">This enzyme scavenges exogenous and endogenous cytidine and 2'-deoxycytidine for UMP synthesis.</text>
</comment>
<name>A0A061C7M8_LACDL</name>
<evidence type="ECO:0000256" key="11">
    <source>
        <dbReference type="ARBA" id="ARBA00049558"/>
    </source>
</evidence>
<evidence type="ECO:0000313" key="16">
    <source>
        <dbReference type="EMBL" id="AZA16028.1"/>
    </source>
</evidence>
<dbReference type="InterPro" id="IPR002125">
    <property type="entry name" value="CMP_dCMP_dom"/>
</dbReference>
<reference evidence="16" key="1">
    <citation type="submission" date="2018-07" db="EMBL/GenBank/DDBJ databases">
        <authorList>
            <person name="Somerville V."/>
        </authorList>
    </citation>
    <scope>NUCLEOTIDE SEQUENCE</scope>
    <source>
        <strain evidence="16">NWC_2_2</strain>
    </source>
</reference>
<dbReference type="PANTHER" id="PTHR11644:SF2">
    <property type="entry name" value="CYTIDINE DEAMINASE"/>
    <property type="match status" value="1"/>
</dbReference>
<evidence type="ECO:0000256" key="6">
    <source>
        <dbReference type="ARBA" id="ARBA00022723"/>
    </source>
</evidence>
<comment type="cofactor">
    <cofactor evidence="1 13 14">
        <name>Zn(2+)</name>
        <dbReference type="ChEBI" id="CHEBI:29105"/>
    </cofactor>
</comment>
<evidence type="ECO:0000256" key="2">
    <source>
        <dbReference type="ARBA" id="ARBA00003949"/>
    </source>
</evidence>
<dbReference type="GO" id="GO:0072527">
    <property type="term" value="P:pyrimidine-containing compound metabolic process"/>
    <property type="evidence" value="ECO:0007669"/>
    <property type="project" value="UniProtKB-ARBA"/>
</dbReference>
<dbReference type="PROSITE" id="PS51747">
    <property type="entry name" value="CYT_DCMP_DEAMINASES_2"/>
    <property type="match status" value="1"/>
</dbReference>
<gene>
    <name evidence="16" type="primary">cdd</name>
    <name evidence="16" type="ORF">DQL93_05335</name>
</gene>
<dbReference type="NCBIfam" id="TIGR01354">
    <property type="entry name" value="cyt_deam_tetra"/>
    <property type="match status" value="1"/>
</dbReference>
<feature type="binding site" evidence="13">
    <location>
        <position position="55"/>
    </location>
    <ligand>
        <name>Zn(2+)</name>
        <dbReference type="ChEBI" id="CHEBI:29105"/>
        <note>catalytic</note>
    </ligand>
</feature>
<dbReference type="GO" id="GO:0008270">
    <property type="term" value="F:zinc ion binding"/>
    <property type="evidence" value="ECO:0007669"/>
    <property type="project" value="UniProtKB-UniRule"/>
</dbReference>
<dbReference type="InterPro" id="IPR016193">
    <property type="entry name" value="Cytidine_deaminase-like"/>
</dbReference>
<comment type="similarity">
    <text evidence="3 14">Belongs to the cytidine and deoxycytidylate deaminase family.</text>
</comment>
<dbReference type="CDD" id="cd01283">
    <property type="entry name" value="cytidine_deaminase"/>
    <property type="match status" value="1"/>
</dbReference>
<dbReference type="SUPFAM" id="SSF53927">
    <property type="entry name" value="Cytidine deaminase-like"/>
    <property type="match status" value="1"/>
</dbReference>
<evidence type="ECO:0000256" key="8">
    <source>
        <dbReference type="ARBA" id="ARBA00022833"/>
    </source>
</evidence>
<dbReference type="AlphaFoldDB" id="A0A061C7M8"/>
<evidence type="ECO:0000259" key="15">
    <source>
        <dbReference type="PROSITE" id="PS51747"/>
    </source>
</evidence>
<comment type="catalytic activity">
    <reaction evidence="10 14">
        <text>2'-deoxycytidine + H2O + H(+) = 2'-deoxyuridine + NH4(+)</text>
        <dbReference type="Rhea" id="RHEA:13433"/>
        <dbReference type="ChEBI" id="CHEBI:15377"/>
        <dbReference type="ChEBI" id="CHEBI:15378"/>
        <dbReference type="ChEBI" id="CHEBI:15698"/>
        <dbReference type="ChEBI" id="CHEBI:16450"/>
        <dbReference type="ChEBI" id="CHEBI:28938"/>
        <dbReference type="EC" id="3.5.4.5"/>
    </reaction>
</comment>
<evidence type="ECO:0000256" key="13">
    <source>
        <dbReference type="PIRSR" id="PIRSR606262-3"/>
    </source>
</evidence>
<proteinExistence type="inferred from homology"/>
<feature type="domain" description="CMP/dCMP-type deaminase" evidence="15">
    <location>
        <begin position="3"/>
        <end position="131"/>
    </location>
</feature>
<dbReference type="GO" id="GO:0042802">
    <property type="term" value="F:identical protein binding"/>
    <property type="evidence" value="ECO:0007669"/>
    <property type="project" value="UniProtKB-ARBA"/>
</dbReference>
<evidence type="ECO:0000256" key="1">
    <source>
        <dbReference type="ARBA" id="ARBA00001947"/>
    </source>
</evidence>
<dbReference type="InterPro" id="IPR050202">
    <property type="entry name" value="Cyt/Deoxycyt_deaminase"/>
</dbReference>
<comment type="catalytic activity">
    <reaction evidence="11 14">
        <text>cytidine + H2O + H(+) = uridine + NH4(+)</text>
        <dbReference type="Rhea" id="RHEA:16069"/>
        <dbReference type="ChEBI" id="CHEBI:15377"/>
        <dbReference type="ChEBI" id="CHEBI:15378"/>
        <dbReference type="ChEBI" id="CHEBI:16704"/>
        <dbReference type="ChEBI" id="CHEBI:17562"/>
        <dbReference type="ChEBI" id="CHEBI:28938"/>
        <dbReference type="EC" id="3.5.4.5"/>
    </reaction>
</comment>
<evidence type="ECO:0000256" key="4">
    <source>
        <dbReference type="ARBA" id="ARBA00012783"/>
    </source>
</evidence>
<dbReference type="InterPro" id="IPR016192">
    <property type="entry name" value="APOBEC/CMP_deaminase_Zn-bd"/>
</dbReference>
<dbReference type="RefSeq" id="WP_002880164.1">
    <property type="nucleotide sequence ID" value="NZ_BJLK01000010.1"/>
</dbReference>
<keyword evidence="8 13" id="KW-0862">Zinc</keyword>
<dbReference type="NCBIfam" id="NF004064">
    <property type="entry name" value="PRK05578.1"/>
    <property type="match status" value="1"/>
</dbReference>
<protein>
    <recommendedName>
        <fullName evidence="5 14">Cytidine deaminase</fullName>
        <ecNumber evidence="4 14">3.5.4.5</ecNumber>
    </recommendedName>
    <alternativeName>
        <fullName evidence="9 14">Cytidine aminohydrolase</fullName>
    </alternativeName>
</protein>
<evidence type="ECO:0000256" key="7">
    <source>
        <dbReference type="ARBA" id="ARBA00022801"/>
    </source>
</evidence>
<sequence length="139" mass="15414">MNELEEKLFLLAKDHLADAYSPYSHFHVASALVTDAGEIFTGVNIENSSFGLTNCAERTAIFSWVNAGRPGKIKCLLIIGNTDRPISPCGACRQVMSEFMAPETEVILTDSQGDYEHFTVEQLIPYHFTEKDIQDGANK</sequence>
<evidence type="ECO:0000256" key="9">
    <source>
        <dbReference type="ARBA" id="ARBA00032005"/>
    </source>
</evidence>
<feature type="binding site" evidence="13">
    <location>
        <position position="92"/>
    </location>
    <ligand>
        <name>Zn(2+)</name>
        <dbReference type="ChEBI" id="CHEBI:29105"/>
        <note>catalytic</note>
    </ligand>
</feature>
<dbReference type="FunFam" id="3.40.140.10:FF:000008">
    <property type="entry name" value="Cytidine deaminase"/>
    <property type="match status" value="1"/>
</dbReference>
<keyword evidence="6 13" id="KW-0479">Metal-binding</keyword>
<keyword evidence="7 14" id="KW-0378">Hydrolase</keyword>
<dbReference type="InterPro" id="IPR006262">
    <property type="entry name" value="Cyt_deam_tetra"/>
</dbReference>
<dbReference type="PROSITE" id="PS00903">
    <property type="entry name" value="CYT_DCMP_DEAMINASES_1"/>
    <property type="match status" value="1"/>
</dbReference>
<dbReference type="EMBL" id="CP031023">
    <property type="protein sequence ID" value="AZA16028.1"/>
    <property type="molecule type" value="Genomic_DNA"/>
</dbReference>